<feature type="region of interest" description="Disordered" evidence="2">
    <location>
        <begin position="352"/>
        <end position="392"/>
    </location>
</feature>
<dbReference type="EMBL" id="JBHFQA010000005">
    <property type="protein sequence ID" value="KAL2099237.1"/>
    <property type="molecule type" value="Genomic_DNA"/>
</dbReference>
<dbReference type="InterPro" id="IPR018797">
    <property type="entry name" value="FAM98"/>
</dbReference>
<evidence type="ECO:0000313" key="3">
    <source>
        <dbReference type="EMBL" id="KAL2099237.1"/>
    </source>
</evidence>
<keyword evidence="4" id="KW-1185">Reference proteome</keyword>
<dbReference type="PANTHER" id="PTHR31353:SF11">
    <property type="entry name" value="PROTEIN FAM98B"/>
    <property type="match status" value="1"/>
</dbReference>
<comment type="similarity">
    <text evidence="1">Belongs to the FAM98 family.</text>
</comment>
<gene>
    <name evidence="3" type="ORF">ACEWY4_005717</name>
</gene>
<sequence length="392" mass="41383">MSYAYVFLFVCRYDGPLLDEKGLSTASEDGLSSNEYVNLCVWLISRLNPLEKEPLISHGDGCHLEIGALLKEMSCPYDGVVSGLTSGKLNSKKDALKLLLYLASELQAAQIVNSRPVKHVEMEQKDTPAADIQAVCKTLNISQDTHESVFPTIEEKIKSLLKEVPKDHIGKPVFKHSLSNDQWAKLEKINELLSSEYQCRRRMLIKRLDVTVQSFGWSDRAKVKVDSMARAYQPKRHSLHLKTSVSLAHLLAAREDICNMVKTSSGTTRQNTACAVNRVLMGRVPDRGGRPDEIEPPPPEMPPWQKRQDGGGGRGGRGGGYGGGGGGWGGGGYGGGGGGGYGGGGGGGYGGGGGGGYGGGGGGWGGGGGGRSGGKGNWSHGGGKGYWGKGGY</sequence>
<dbReference type="PANTHER" id="PTHR31353">
    <property type="entry name" value="FAM98"/>
    <property type="match status" value="1"/>
</dbReference>
<proteinExistence type="inferred from homology"/>
<feature type="region of interest" description="Disordered" evidence="2">
    <location>
        <begin position="282"/>
        <end position="321"/>
    </location>
</feature>
<organism evidence="3 4">
    <name type="scientific">Coilia grayii</name>
    <name type="common">Gray's grenadier anchovy</name>
    <dbReference type="NCBI Taxonomy" id="363190"/>
    <lineage>
        <taxon>Eukaryota</taxon>
        <taxon>Metazoa</taxon>
        <taxon>Chordata</taxon>
        <taxon>Craniata</taxon>
        <taxon>Vertebrata</taxon>
        <taxon>Euteleostomi</taxon>
        <taxon>Actinopterygii</taxon>
        <taxon>Neopterygii</taxon>
        <taxon>Teleostei</taxon>
        <taxon>Clupei</taxon>
        <taxon>Clupeiformes</taxon>
        <taxon>Clupeoidei</taxon>
        <taxon>Engraulidae</taxon>
        <taxon>Coilinae</taxon>
        <taxon>Coilia</taxon>
    </lineage>
</organism>
<evidence type="ECO:0000256" key="2">
    <source>
        <dbReference type="SAM" id="MobiDB-lite"/>
    </source>
</evidence>
<protein>
    <recommendedName>
        <fullName evidence="5">Family with sequence similarity 98 member B</fullName>
    </recommendedName>
</protein>
<evidence type="ECO:0008006" key="5">
    <source>
        <dbReference type="Google" id="ProtNLM"/>
    </source>
</evidence>
<dbReference type="Pfam" id="PF10239">
    <property type="entry name" value="DUF2465"/>
    <property type="match status" value="1"/>
</dbReference>
<evidence type="ECO:0000313" key="4">
    <source>
        <dbReference type="Proteomes" id="UP001591681"/>
    </source>
</evidence>
<dbReference type="Proteomes" id="UP001591681">
    <property type="component" value="Unassembled WGS sequence"/>
</dbReference>
<feature type="compositionally biased region" description="Basic and acidic residues" evidence="2">
    <location>
        <begin position="284"/>
        <end position="293"/>
    </location>
</feature>
<name>A0ABD1KJF4_9TELE</name>
<accession>A0ABD1KJF4</accession>
<dbReference type="PRINTS" id="PR01228">
    <property type="entry name" value="EGGSHELL"/>
</dbReference>
<dbReference type="AlphaFoldDB" id="A0ABD1KJF4"/>
<feature type="compositionally biased region" description="Gly residues" evidence="2">
    <location>
        <begin position="310"/>
        <end position="321"/>
    </location>
</feature>
<evidence type="ECO:0000256" key="1">
    <source>
        <dbReference type="ARBA" id="ARBA00007218"/>
    </source>
</evidence>
<reference evidence="3 4" key="1">
    <citation type="submission" date="2024-09" db="EMBL/GenBank/DDBJ databases">
        <title>A chromosome-level genome assembly of Gray's grenadier anchovy, Coilia grayii.</title>
        <authorList>
            <person name="Fu Z."/>
        </authorList>
    </citation>
    <scope>NUCLEOTIDE SEQUENCE [LARGE SCALE GENOMIC DNA]</scope>
    <source>
        <strain evidence="3">G4</strain>
        <tissue evidence="3">Muscle</tissue>
    </source>
</reference>
<comment type="caution">
    <text evidence="3">The sequence shown here is derived from an EMBL/GenBank/DDBJ whole genome shotgun (WGS) entry which is preliminary data.</text>
</comment>